<dbReference type="RefSeq" id="WP_166250779.1">
    <property type="nucleotide sequence ID" value="NZ_JAAMOW010000001.1"/>
</dbReference>
<protein>
    <submittedName>
        <fullName evidence="2">GIY-YIG nuclease family protein</fullName>
    </submittedName>
</protein>
<comment type="caution">
    <text evidence="2">The sequence shown here is derived from an EMBL/GenBank/DDBJ whole genome shotgun (WGS) entry which is preliminary data.</text>
</comment>
<accession>A0A6M2BLS1</accession>
<dbReference type="Proteomes" id="UP000472676">
    <property type="component" value="Unassembled WGS sequence"/>
</dbReference>
<evidence type="ECO:0000259" key="1">
    <source>
        <dbReference type="PROSITE" id="PS50164"/>
    </source>
</evidence>
<organism evidence="2 3">
    <name type="scientific">Solimonas terrae</name>
    <dbReference type="NCBI Taxonomy" id="1396819"/>
    <lineage>
        <taxon>Bacteria</taxon>
        <taxon>Pseudomonadati</taxon>
        <taxon>Pseudomonadota</taxon>
        <taxon>Gammaproteobacteria</taxon>
        <taxon>Nevskiales</taxon>
        <taxon>Nevskiaceae</taxon>
        <taxon>Solimonas</taxon>
    </lineage>
</organism>
<feature type="domain" description="GIY-YIG" evidence="1">
    <location>
        <begin position="201"/>
        <end position="289"/>
    </location>
</feature>
<dbReference type="EMBL" id="JAAMOW010000001">
    <property type="protein sequence ID" value="NGY03364.1"/>
    <property type="molecule type" value="Genomic_DNA"/>
</dbReference>
<dbReference type="CDD" id="cd10446">
    <property type="entry name" value="GIY-YIG_unchar_1"/>
    <property type="match status" value="1"/>
</dbReference>
<evidence type="ECO:0000313" key="3">
    <source>
        <dbReference type="Proteomes" id="UP000472676"/>
    </source>
</evidence>
<evidence type="ECO:0000313" key="2">
    <source>
        <dbReference type="EMBL" id="NGY03364.1"/>
    </source>
</evidence>
<dbReference type="InterPro" id="IPR000305">
    <property type="entry name" value="GIY-YIG_endonuc"/>
</dbReference>
<dbReference type="Gene3D" id="3.40.1440.10">
    <property type="entry name" value="GIY-YIG endonuclease"/>
    <property type="match status" value="1"/>
</dbReference>
<sequence>MKLNDLLNQQGIDPSHVLVLRHRPSEPALNKVLPWLAAERPEVFNAYQQTQGERLEKTMQKLQGKGYVASFIRHSAGKALFVGLYAIGASKSLSTKQYWAVPAYQEMQKFGMRGFRKERASVLWFDLAITDFYAHWQGKLVVVWPPPDRSWYRWASRNDIPVAAILEDSALVASMPSWDELDLAWDELRVLPTRWLDALSHWRGIYYIFDTHDGKGYVGSAAGSDNLLGRWMGYGSTGHGGNKLLRDRDPKTFRFTILQRVSPDMEVSDVVRLENTWKERLHSRQPYGLNEN</sequence>
<dbReference type="SUPFAM" id="SSF82771">
    <property type="entry name" value="GIY-YIG endonuclease"/>
    <property type="match status" value="1"/>
</dbReference>
<dbReference type="InterPro" id="IPR035901">
    <property type="entry name" value="GIY-YIG_endonuc_sf"/>
</dbReference>
<name>A0A6M2BLS1_9GAMM</name>
<gene>
    <name evidence="2" type="ORF">G7Y85_01155</name>
</gene>
<keyword evidence="3" id="KW-1185">Reference proteome</keyword>
<proteinExistence type="predicted"/>
<reference evidence="2 3" key="1">
    <citation type="journal article" date="2014" name="Int. J. Syst. Evol. Microbiol.">
        <title>Solimonas terrae sp. nov., isolated from soil.</title>
        <authorList>
            <person name="Kim S.J."/>
            <person name="Moon J.Y."/>
            <person name="Weon H.Y."/>
            <person name="Ahn J.H."/>
            <person name="Chen W.M."/>
            <person name="Kwon S.W."/>
        </authorList>
    </citation>
    <scope>NUCLEOTIDE SEQUENCE [LARGE SCALE GENOMIC DNA]</scope>
    <source>
        <strain evidence="2 3">KIS83-12</strain>
    </source>
</reference>
<dbReference type="PROSITE" id="PS50164">
    <property type="entry name" value="GIY_YIG"/>
    <property type="match status" value="1"/>
</dbReference>
<dbReference type="AlphaFoldDB" id="A0A6M2BLS1"/>